<sequence>MEGIAKTVVRQNPHDDMNRRSRDSKHDHIEIHKVLYRTVSVFPPEEIKATSSSNQYTLPAGNYTYDFSFKVPLNTECVKGSAASTASGGMGKVNDFLGGTQLVVNGGGIDYARAASSHIDSVLPPSFSGLGDLASVKYFFKATVNRASMFKMNARNIDPFIFLPIDPSPTVQQNRLAFVRRELAVAVPSNNTLSEPTPQPKKKGFWGNISRAMGVQTPSRGKSSSFFLEARFPQDGGLTPMAELPIKLFVLLLIPPEHLGFDNLYMSDFSMTLYANTEAKAQTSTQNSNLQLKLDTDPVSSLTIPISRATPSKAKHSSGSQMWEIEIEPRLIKSVVIPDYVPPTFTTCNIRRSYALEITAGFKTSSALPLEYVSLLMDPVIKSGVNPQAPPPSKQQEAMPAPPQKYENEEDQEGLPSYDAVIAEGPQQSSYASAPPPPDDPALRRKFGQSKDYYENVDDGDN</sequence>
<protein>
    <recommendedName>
        <fullName evidence="4">Arrestin-like N-terminal domain-containing protein</fullName>
    </recommendedName>
</protein>
<dbReference type="InterPro" id="IPR014752">
    <property type="entry name" value="Arrestin-like_C"/>
</dbReference>
<accession>A0A642UYX8</accession>
<evidence type="ECO:0000256" key="1">
    <source>
        <dbReference type="SAM" id="MobiDB-lite"/>
    </source>
</evidence>
<dbReference type="PANTHER" id="PTHR11188:SF166">
    <property type="entry name" value="ARRESTIN (OR S-ANTIGEN), N-TERMINAL DOMAIN PROTEIN (AFU_ORTHOLOGUE AFUA_7G02050)"/>
    <property type="match status" value="1"/>
</dbReference>
<dbReference type="GO" id="GO:0005829">
    <property type="term" value="C:cytosol"/>
    <property type="evidence" value="ECO:0007669"/>
    <property type="project" value="TreeGrafter"/>
</dbReference>
<keyword evidence="3" id="KW-1185">Reference proteome</keyword>
<feature type="region of interest" description="Disordered" evidence="1">
    <location>
        <begin position="384"/>
        <end position="462"/>
    </location>
</feature>
<comment type="caution">
    <text evidence="2">The sequence shown here is derived from an EMBL/GenBank/DDBJ whole genome shotgun (WGS) entry which is preliminary data.</text>
</comment>
<dbReference type="Gene3D" id="2.60.40.640">
    <property type="match status" value="1"/>
</dbReference>
<dbReference type="VEuPathDB" id="FungiDB:TRICI_004764"/>
<dbReference type="InterPro" id="IPR050357">
    <property type="entry name" value="Arrestin_domain-protein"/>
</dbReference>
<evidence type="ECO:0000313" key="2">
    <source>
        <dbReference type="EMBL" id="KAA8908502.1"/>
    </source>
</evidence>
<dbReference type="Proteomes" id="UP000761534">
    <property type="component" value="Unassembled WGS sequence"/>
</dbReference>
<dbReference type="GO" id="GO:0030674">
    <property type="term" value="F:protein-macromolecule adaptor activity"/>
    <property type="evidence" value="ECO:0007669"/>
    <property type="project" value="TreeGrafter"/>
</dbReference>
<organism evidence="2 3">
    <name type="scientific">Trichomonascus ciferrii</name>
    <dbReference type="NCBI Taxonomy" id="44093"/>
    <lineage>
        <taxon>Eukaryota</taxon>
        <taxon>Fungi</taxon>
        <taxon>Dikarya</taxon>
        <taxon>Ascomycota</taxon>
        <taxon>Saccharomycotina</taxon>
        <taxon>Dipodascomycetes</taxon>
        <taxon>Dipodascales</taxon>
        <taxon>Trichomonascaceae</taxon>
        <taxon>Trichomonascus</taxon>
        <taxon>Trichomonascus ciferrii complex</taxon>
    </lineage>
</organism>
<feature type="compositionally biased region" description="Basic and acidic residues" evidence="1">
    <location>
        <begin position="12"/>
        <end position="24"/>
    </location>
</feature>
<dbReference type="PANTHER" id="PTHR11188">
    <property type="entry name" value="ARRESTIN DOMAIN CONTAINING PROTEIN"/>
    <property type="match status" value="1"/>
</dbReference>
<feature type="region of interest" description="Disordered" evidence="1">
    <location>
        <begin position="1"/>
        <end position="24"/>
    </location>
</feature>
<dbReference type="GO" id="GO:0070086">
    <property type="term" value="P:ubiquitin-dependent endocytosis"/>
    <property type="evidence" value="ECO:0007669"/>
    <property type="project" value="TreeGrafter"/>
</dbReference>
<dbReference type="EMBL" id="SWFS01000362">
    <property type="protein sequence ID" value="KAA8908502.1"/>
    <property type="molecule type" value="Genomic_DNA"/>
</dbReference>
<reference evidence="2" key="1">
    <citation type="journal article" date="2019" name="G3 (Bethesda)">
        <title>Genome Assemblies of Two Rare Opportunistic Yeast Pathogens: Diutina rugosa (syn. Candida rugosa) and Trichomonascus ciferrii (syn. Candida ciferrii).</title>
        <authorList>
            <person name="Mixao V."/>
            <person name="Saus E."/>
            <person name="Hansen A.P."/>
            <person name="Lass-Florl C."/>
            <person name="Gabaldon T."/>
        </authorList>
    </citation>
    <scope>NUCLEOTIDE SEQUENCE</scope>
    <source>
        <strain evidence="2">CBS 4856</strain>
    </source>
</reference>
<dbReference type="OrthoDB" id="3365616at2759"/>
<evidence type="ECO:0008006" key="4">
    <source>
        <dbReference type="Google" id="ProtNLM"/>
    </source>
</evidence>
<dbReference type="GO" id="GO:0005886">
    <property type="term" value="C:plasma membrane"/>
    <property type="evidence" value="ECO:0007669"/>
    <property type="project" value="TreeGrafter"/>
</dbReference>
<evidence type="ECO:0000313" key="3">
    <source>
        <dbReference type="Proteomes" id="UP000761534"/>
    </source>
</evidence>
<proteinExistence type="predicted"/>
<dbReference type="CDD" id="cd22952">
    <property type="entry name" value="ART10-like"/>
    <property type="match status" value="1"/>
</dbReference>
<dbReference type="AlphaFoldDB" id="A0A642UYX8"/>
<dbReference type="GO" id="GO:0031625">
    <property type="term" value="F:ubiquitin protein ligase binding"/>
    <property type="evidence" value="ECO:0007669"/>
    <property type="project" value="TreeGrafter"/>
</dbReference>
<name>A0A642UYX8_9ASCO</name>
<gene>
    <name evidence="2" type="ORF">TRICI_004764</name>
</gene>